<dbReference type="RefSeq" id="WP_216151645.1">
    <property type="nucleotide sequence ID" value="NZ_JAHLDV010000102.1"/>
</dbReference>
<dbReference type="Proteomes" id="UP000776252">
    <property type="component" value="Unassembled WGS sequence"/>
</dbReference>
<protein>
    <submittedName>
        <fullName evidence="1">Uncharacterized protein</fullName>
    </submittedName>
</protein>
<reference evidence="1 2" key="1">
    <citation type="submission" date="2021-06" db="EMBL/GenBank/DDBJ databases">
        <title>Clostridia strains as spoilage organisms.</title>
        <authorList>
            <person name="Wambui J."/>
            <person name="Stephan R."/>
            <person name="Stevens M.J.A."/>
        </authorList>
    </citation>
    <scope>NUCLEOTIDE SEQUENCE [LARGE SCALE GENOMIC DNA]</scope>
    <source>
        <strain evidence="1 2">DSM 14204</strain>
    </source>
</reference>
<gene>
    <name evidence="1" type="ORF">KPL37_19025</name>
</gene>
<name>A0ABS6BYX4_9CLOT</name>
<comment type="caution">
    <text evidence="1">The sequence shown here is derived from an EMBL/GenBank/DDBJ whole genome shotgun (WGS) entry which is preliminary data.</text>
</comment>
<accession>A0ABS6BYX4</accession>
<dbReference type="EMBL" id="JAHLDV010000102">
    <property type="protein sequence ID" value="MBU3161781.1"/>
    <property type="molecule type" value="Genomic_DNA"/>
</dbReference>
<evidence type="ECO:0000313" key="1">
    <source>
        <dbReference type="EMBL" id="MBU3161781.1"/>
    </source>
</evidence>
<keyword evidence="2" id="KW-1185">Reference proteome</keyword>
<organism evidence="1 2">
    <name type="scientific">Clostridium frigoris</name>
    <dbReference type="NCBI Taxonomy" id="205327"/>
    <lineage>
        <taxon>Bacteria</taxon>
        <taxon>Bacillati</taxon>
        <taxon>Bacillota</taxon>
        <taxon>Clostridia</taxon>
        <taxon>Eubacteriales</taxon>
        <taxon>Clostridiaceae</taxon>
        <taxon>Clostridium</taxon>
    </lineage>
</organism>
<evidence type="ECO:0000313" key="2">
    <source>
        <dbReference type="Proteomes" id="UP000776252"/>
    </source>
</evidence>
<sequence>MATHKCRKCIWSDKISSNILYCIFPRCILKDKLEIKGVNKNDKASGNI</sequence>
<proteinExistence type="predicted"/>